<dbReference type="AlphaFoldDB" id="A0A928ZZ73"/>
<dbReference type="Proteomes" id="UP000615026">
    <property type="component" value="Unassembled WGS sequence"/>
</dbReference>
<dbReference type="InterPro" id="IPR019587">
    <property type="entry name" value="Polyketide_cyclase/dehydratase"/>
</dbReference>
<dbReference type="InterPro" id="IPR023393">
    <property type="entry name" value="START-like_dom_sf"/>
</dbReference>
<comment type="caution">
    <text evidence="1">The sequence shown here is derived from an EMBL/GenBank/DDBJ whole genome shotgun (WGS) entry which is preliminary data.</text>
</comment>
<evidence type="ECO:0000313" key="2">
    <source>
        <dbReference type="Proteomes" id="UP000615026"/>
    </source>
</evidence>
<accession>A0A928ZZ73</accession>
<dbReference type="CDD" id="cd07822">
    <property type="entry name" value="SRPBCC_4"/>
    <property type="match status" value="1"/>
</dbReference>
<dbReference type="EMBL" id="JADEXP010000377">
    <property type="protein sequence ID" value="MBE9070126.1"/>
    <property type="molecule type" value="Genomic_DNA"/>
</dbReference>
<reference evidence="1" key="1">
    <citation type="submission" date="2020-10" db="EMBL/GenBank/DDBJ databases">
        <authorList>
            <person name="Castelo-Branco R."/>
            <person name="Eusebio N."/>
            <person name="Adriana R."/>
            <person name="Vieira A."/>
            <person name="Brugerolle De Fraissinette N."/>
            <person name="Rezende De Castro R."/>
            <person name="Schneider M.P."/>
            <person name="Vasconcelos V."/>
            <person name="Leao P.N."/>
        </authorList>
    </citation>
    <scope>NUCLEOTIDE SEQUENCE</scope>
    <source>
        <strain evidence="1">LEGE 11479</strain>
    </source>
</reference>
<sequence length="160" mass="18707">MVPVENNPSIQQKMSLMKGWTTEVVIHAPRQLVWEQVTDFETYSEWNPFVIEAKAEFAVGATIHFLEDLKQFGRHWIDAQFLSIAPPDSFVWQGHVAAPFLFTVCHRFIFEAISEHQTRFVQIHENSGLLIPYLAWRGIYLVSHQGYLDYNQALKERCER</sequence>
<gene>
    <name evidence="1" type="ORF">IQ260_26135</name>
</gene>
<dbReference type="PANTHER" id="PTHR36166:SF1">
    <property type="entry name" value="SRPBCC DOMAIN-CONTAINING PROTEIN"/>
    <property type="match status" value="1"/>
</dbReference>
<proteinExistence type="predicted"/>
<evidence type="ECO:0000313" key="1">
    <source>
        <dbReference type="EMBL" id="MBE9070126.1"/>
    </source>
</evidence>
<dbReference type="SUPFAM" id="SSF55961">
    <property type="entry name" value="Bet v1-like"/>
    <property type="match status" value="1"/>
</dbReference>
<dbReference type="PANTHER" id="PTHR36166">
    <property type="entry name" value="CHROMOSOME 9, WHOLE GENOME SHOTGUN SEQUENCE"/>
    <property type="match status" value="1"/>
</dbReference>
<protein>
    <submittedName>
        <fullName evidence="1">SRPBCC domain-containing protein</fullName>
    </submittedName>
</protein>
<dbReference type="Pfam" id="PF10604">
    <property type="entry name" value="Polyketide_cyc2"/>
    <property type="match status" value="1"/>
</dbReference>
<name>A0A928ZZ73_LEPEC</name>
<organism evidence="1 2">
    <name type="scientific">Leptolyngbya cf. ectocarpi LEGE 11479</name>
    <dbReference type="NCBI Taxonomy" id="1828722"/>
    <lineage>
        <taxon>Bacteria</taxon>
        <taxon>Bacillati</taxon>
        <taxon>Cyanobacteriota</taxon>
        <taxon>Cyanophyceae</taxon>
        <taxon>Leptolyngbyales</taxon>
        <taxon>Leptolyngbyaceae</taxon>
        <taxon>Leptolyngbya group</taxon>
        <taxon>Leptolyngbya</taxon>
    </lineage>
</organism>
<keyword evidence="2" id="KW-1185">Reference proteome</keyword>
<dbReference type="Gene3D" id="3.30.530.20">
    <property type="match status" value="1"/>
</dbReference>
<dbReference type="RefSeq" id="WP_193996011.1">
    <property type="nucleotide sequence ID" value="NZ_JADEXP010000377.1"/>
</dbReference>